<dbReference type="SMART" id="SM00450">
    <property type="entry name" value="RHOD"/>
    <property type="match status" value="1"/>
</dbReference>
<dbReference type="SUPFAM" id="SSF52821">
    <property type="entry name" value="Rhodanese/Cell cycle control phosphatase"/>
    <property type="match status" value="1"/>
</dbReference>
<dbReference type="InterPro" id="IPR036873">
    <property type="entry name" value="Rhodanese-like_dom_sf"/>
</dbReference>
<dbReference type="AlphaFoldDB" id="A0A3E1Q8X3"/>
<feature type="chain" id="PRO_5017742641" evidence="1">
    <location>
        <begin position="21"/>
        <end position="131"/>
    </location>
</feature>
<evidence type="ECO:0000259" key="2">
    <source>
        <dbReference type="PROSITE" id="PS50206"/>
    </source>
</evidence>
<evidence type="ECO:0000256" key="1">
    <source>
        <dbReference type="SAM" id="SignalP"/>
    </source>
</evidence>
<dbReference type="PANTHER" id="PTHR43031:SF1">
    <property type="entry name" value="PYRIDINE NUCLEOTIDE-DISULPHIDE OXIDOREDUCTASE"/>
    <property type="match status" value="1"/>
</dbReference>
<accession>A0A3E1Q8X3</accession>
<dbReference type="PROSITE" id="PS51257">
    <property type="entry name" value="PROKAR_LIPOPROTEIN"/>
    <property type="match status" value="1"/>
</dbReference>
<dbReference type="Proteomes" id="UP000261082">
    <property type="component" value="Unassembled WGS sequence"/>
</dbReference>
<dbReference type="CDD" id="cd00158">
    <property type="entry name" value="RHOD"/>
    <property type="match status" value="1"/>
</dbReference>
<dbReference type="Pfam" id="PF00581">
    <property type="entry name" value="Rhodanese"/>
    <property type="match status" value="1"/>
</dbReference>
<reference evidence="3 4" key="1">
    <citation type="journal article" date="2007" name="Int. J. Syst. Evol. Microbiol.">
        <title>Marixanthomonas ophiurae gen. nov., sp. nov., a marine bacterium of the family Flavobacteriaceae isolated from a deep-sea brittle star.</title>
        <authorList>
            <person name="Romanenko L.A."/>
            <person name="Uchino M."/>
            <person name="Frolova G.M."/>
            <person name="Mikhailov V.V."/>
        </authorList>
    </citation>
    <scope>NUCLEOTIDE SEQUENCE [LARGE SCALE GENOMIC DNA]</scope>
    <source>
        <strain evidence="3 4">KMM 3046</strain>
    </source>
</reference>
<evidence type="ECO:0000313" key="3">
    <source>
        <dbReference type="EMBL" id="RFN58581.1"/>
    </source>
</evidence>
<comment type="caution">
    <text evidence="3">The sequence shown here is derived from an EMBL/GenBank/DDBJ whole genome shotgun (WGS) entry which is preliminary data.</text>
</comment>
<gene>
    <name evidence="3" type="ORF">DZ858_00425</name>
</gene>
<proteinExistence type="predicted"/>
<dbReference type="PROSITE" id="PS50206">
    <property type="entry name" value="RHODANESE_3"/>
    <property type="match status" value="1"/>
</dbReference>
<sequence length="131" mass="14833">MKNYILLPIFSLLILVVSCGQNNSSRVEVMDPHHFLETMESDEQSQLVDVRTTEEFGVSHLKDAQNICVTDADFQEKIKDLDKTKPVYVYCRSGGRSARAAKILEENGFTKVYDLQGGITSWDEQGLETEQ</sequence>
<name>A0A3E1Q8X3_9FLAO</name>
<organism evidence="3 4">
    <name type="scientific">Marixanthomonas ophiurae</name>
    <dbReference type="NCBI Taxonomy" id="387659"/>
    <lineage>
        <taxon>Bacteria</taxon>
        <taxon>Pseudomonadati</taxon>
        <taxon>Bacteroidota</taxon>
        <taxon>Flavobacteriia</taxon>
        <taxon>Flavobacteriales</taxon>
        <taxon>Flavobacteriaceae</taxon>
        <taxon>Marixanthomonas</taxon>
    </lineage>
</organism>
<feature type="signal peptide" evidence="1">
    <location>
        <begin position="1"/>
        <end position="20"/>
    </location>
</feature>
<dbReference type="Gene3D" id="3.40.250.10">
    <property type="entry name" value="Rhodanese-like domain"/>
    <property type="match status" value="1"/>
</dbReference>
<dbReference type="PANTHER" id="PTHR43031">
    <property type="entry name" value="FAD-DEPENDENT OXIDOREDUCTASE"/>
    <property type="match status" value="1"/>
</dbReference>
<feature type="domain" description="Rhodanese" evidence="2">
    <location>
        <begin position="41"/>
        <end position="131"/>
    </location>
</feature>
<dbReference type="EMBL" id="QVID01000001">
    <property type="protein sequence ID" value="RFN58581.1"/>
    <property type="molecule type" value="Genomic_DNA"/>
</dbReference>
<keyword evidence="4" id="KW-1185">Reference proteome</keyword>
<protein>
    <submittedName>
        <fullName evidence="3">Rhodanese-like domain-containing protein</fullName>
    </submittedName>
</protein>
<evidence type="ECO:0000313" key="4">
    <source>
        <dbReference type="Proteomes" id="UP000261082"/>
    </source>
</evidence>
<dbReference type="InterPro" id="IPR001763">
    <property type="entry name" value="Rhodanese-like_dom"/>
</dbReference>
<keyword evidence="1" id="KW-0732">Signal</keyword>
<dbReference type="InterPro" id="IPR050229">
    <property type="entry name" value="GlpE_sulfurtransferase"/>
</dbReference>